<dbReference type="InterPro" id="IPR008928">
    <property type="entry name" value="6-hairpin_glycosidase_sf"/>
</dbReference>
<dbReference type="PANTHER" id="PTHR42899">
    <property type="entry name" value="SPERMATOGENESIS-ASSOCIATED PROTEIN 20"/>
    <property type="match status" value="1"/>
</dbReference>
<dbReference type="PANTHER" id="PTHR42899:SF1">
    <property type="entry name" value="SPERMATOGENESIS-ASSOCIATED PROTEIN 20"/>
    <property type="match status" value="1"/>
</dbReference>
<dbReference type="AlphaFoldDB" id="A0A381VDM9"/>
<accession>A0A381VDM9</accession>
<reference evidence="2" key="1">
    <citation type="submission" date="2018-05" db="EMBL/GenBank/DDBJ databases">
        <authorList>
            <person name="Lanie J.A."/>
            <person name="Ng W.-L."/>
            <person name="Kazmierczak K.M."/>
            <person name="Andrzejewski T.M."/>
            <person name="Davidsen T.M."/>
            <person name="Wayne K.J."/>
            <person name="Tettelin H."/>
            <person name="Glass J.I."/>
            <person name="Rusch D."/>
            <person name="Podicherti R."/>
            <person name="Tsui H.-C.T."/>
            <person name="Winkler M.E."/>
        </authorList>
    </citation>
    <scope>NUCLEOTIDE SEQUENCE</scope>
</reference>
<dbReference type="Gene3D" id="3.40.30.10">
    <property type="entry name" value="Glutaredoxin"/>
    <property type="match status" value="1"/>
</dbReference>
<dbReference type="PROSITE" id="PS51352">
    <property type="entry name" value="THIOREDOXIN_2"/>
    <property type="match status" value="1"/>
</dbReference>
<gene>
    <name evidence="2" type="ORF">METZ01_LOCUS91118</name>
</gene>
<feature type="domain" description="Thioredoxin" evidence="1">
    <location>
        <begin position="25"/>
        <end position="150"/>
    </location>
</feature>
<dbReference type="InterPro" id="IPR004879">
    <property type="entry name" value="Ssp411-like_TRX"/>
</dbReference>
<dbReference type="InterPro" id="IPR013766">
    <property type="entry name" value="Thioredoxin_domain"/>
</dbReference>
<dbReference type="InterPro" id="IPR024705">
    <property type="entry name" value="Ssp411"/>
</dbReference>
<evidence type="ECO:0000313" key="2">
    <source>
        <dbReference type="EMBL" id="SVA38264.1"/>
    </source>
</evidence>
<dbReference type="Pfam" id="PF03190">
    <property type="entry name" value="Thioredox_DsbH"/>
    <property type="match status" value="1"/>
</dbReference>
<sequence>MHRFPVYQWYTAITKCLVFFLTTMIILISTATAFEHEGSSVNFQDYSRDVIRKNREKNKPYFLLFAAQWCHWCDVFNEETLSKKEVYSYLRDHFTNIFIDADIHSSAYRKYKATGVPFTVFLNPDGSLYYKYAGTLYADEFLEVIQDVHKNISENRSVDGEENSQIEYVPPAELKTAELVKLREMFHQGILDNFDLKEYGLGTGEKSILHQTFLYLLDSLRGTDRKDAIRWITRTLEKAVEHIYDPVEGGFFRYAEKKDWQIPHYEKMADLNAGAVMIMYEINRQSPSPDLKKAADKTVQYLTSTLYDPNIGSFLSFQEADTSYYFLSGDHRKNGQRPNVVEKVFTDRLAKTLVYLIDVLDYTTLNSLEEKVTQSLDFMAEMILKNDQLYHYYSISERQWLRSGSLPDYAYSATLFLKAATKFVSRRYHEVAMKILRLSKARFHDAEKRIFFDPSMDSLDDVEYLMEMNGLFAQMMLDMEMIQWTNDDHRNQIEPMITYFSAIDELLEDQIWDAENWQFAERYVPYLKAVDKFLASRE</sequence>
<proteinExistence type="predicted"/>
<dbReference type="SUPFAM" id="SSF48208">
    <property type="entry name" value="Six-hairpin glycosidases"/>
    <property type="match status" value="1"/>
</dbReference>
<evidence type="ECO:0000259" key="1">
    <source>
        <dbReference type="PROSITE" id="PS51352"/>
    </source>
</evidence>
<dbReference type="InterPro" id="IPR036249">
    <property type="entry name" value="Thioredoxin-like_sf"/>
</dbReference>
<organism evidence="2">
    <name type="scientific">marine metagenome</name>
    <dbReference type="NCBI Taxonomy" id="408172"/>
    <lineage>
        <taxon>unclassified sequences</taxon>
        <taxon>metagenomes</taxon>
        <taxon>ecological metagenomes</taxon>
    </lineage>
</organism>
<protein>
    <recommendedName>
        <fullName evidence="1">Thioredoxin domain-containing protein</fullName>
    </recommendedName>
</protein>
<name>A0A381VDM9_9ZZZZ</name>
<dbReference type="SUPFAM" id="SSF52833">
    <property type="entry name" value="Thioredoxin-like"/>
    <property type="match status" value="1"/>
</dbReference>
<dbReference type="EMBL" id="UINC01008506">
    <property type="protein sequence ID" value="SVA38264.1"/>
    <property type="molecule type" value="Genomic_DNA"/>
</dbReference>
<dbReference type="GO" id="GO:0005975">
    <property type="term" value="P:carbohydrate metabolic process"/>
    <property type="evidence" value="ECO:0007669"/>
    <property type="project" value="InterPro"/>
</dbReference>